<dbReference type="EMBL" id="JAWDGP010000342">
    <property type="protein sequence ID" value="KAK3801272.1"/>
    <property type="molecule type" value="Genomic_DNA"/>
</dbReference>
<comment type="caution">
    <text evidence="1">The sequence shown here is derived from an EMBL/GenBank/DDBJ whole genome shotgun (WGS) entry which is preliminary data.</text>
</comment>
<evidence type="ECO:0000313" key="1">
    <source>
        <dbReference type="EMBL" id="KAK3801272.1"/>
    </source>
</evidence>
<reference evidence="1" key="1">
    <citation type="journal article" date="2023" name="G3 (Bethesda)">
        <title>A reference genome for the long-term kleptoplast-retaining sea slug Elysia crispata morphotype clarki.</title>
        <authorList>
            <person name="Eastman K.E."/>
            <person name="Pendleton A.L."/>
            <person name="Shaikh M.A."/>
            <person name="Suttiyut T."/>
            <person name="Ogas R."/>
            <person name="Tomko P."/>
            <person name="Gavelis G."/>
            <person name="Widhalm J.R."/>
            <person name="Wisecaver J.H."/>
        </authorList>
    </citation>
    <scope>NUCLEOTIDE SEQUENCE</scope>
    <source>
        <strain evidence="1">ECLA1</strain>
    </source>
</reference>
<gene>
    <name evidence="1" type="ORF">RRG08_067075</name>
</gene>
<accession>A0AAE1EBV4</accession>
<keyword evidence="2" id="KW-1185">Reference proteome</keyword>
<protein>
    <submittedName>
        <fullName evidence="1">Uncharacterized protein</fullName>
    </submittedName>
</protein>
<dbReference type="AlphaFoldDB" id="A0AAE1EBV4"/>
<proteinExistence type="predicted"/>
<sequence>MSLLLLPGPREVRVASNAGHECGVNEYLEGSETGPGAASCGHNHATAARHLHAGHVSPLAVTRDTAHGARVRASPADTRLSNPTTAQLDWALLFK</sequence>
<organism evidence="1 2">
    <name type="scientific">Elysia crispata</name>
    <name type="common">lettuce slug</name>
    <dbReference type="NCBI Taxonomy" id="231223"/>
    <lineage>
        <taxon>Eukaryota</taxon>
        <taxon>Metazoa</taxon>
        <taxon>Spiralia</taxon>
        <taxon>Lophotrochozoa</taxon>
        <taxon>Mollusca</taxon>
        <taxon>Gastropoda</taxon>
        <taxon>Heterobranchia</taxon>
        <taxon>Euthyneura</taxon>
        <taxon>Panpulmonata</taxon>
        <taxon>Sacoglossa</taxon>
        <taxon>Placobranchoidea</taxon>
        <taxon>Plakobranchidae</taxon>
        <taxon>Elysia</taxon>
    </lineage>
</organism>
<evidence type="ECO:0000313" key="2">
    <source>
        <dbReference type="Proteomes" id="UP001283361"/>
    </source>
</evidence>
<name>A0AAE1EBV4_9GAST</name>
<dbReference type="Proteomes" id="UP001283361">
    <property type="component" value="Unassembled WGS sequence"/>
</dbReference>